<evidence type="ECO:0000313" key="1">
    <source>
        <dbReference type="EMBL" id="MBR8669498.1"/>
    </source>
</evidence>
<dbReference type="EMBL" id="JAGTPX010000006">
    <property type="protein sequence ID" value="MBR8669498.1"/>
    <property type="molecule type" value="Genomic_DNA"/>
</dbReference>
<dbReference type="AlphaFoldDB" id="A0A941GDL8"/>
<proteinExistence type="predicted"/>
<sequence>MKYDKLYLIKVAKENAAYFSSVSTWNQHAQENNLPRAMTFSYYFGSWNKAKEELFPNIEVYNPFLSDYTKEDLIKFAETYKKEFTTARNWNDFSKVQGLPSSKVYIYIFSSWNNAKKVIFNNSSVRKRYYEEDELVNIALKHNKVFTTISQWTTYSKINNLPSSKVYEQRFGSWNKAKDKIFNS</sequence>
<gene>
    <name evidence="1" type="ORF">KD144_08085</name>
</gene>
<name>A0A941GDL8_NIACI</name>
<organism evidence="1">
    <name type="scientific">Niallia circulans</name>
    <name type="common">Bacillus circulans</name>
    <dbReference type="NCBI Taxonomy" id="1397"/>
    <lineage>
        <taxon>Bacteria</taxon>
        <taxon>Bacillati</taxon>
        <taxon>Bacillota</taxon>
        <taxon>Bacilli</taxon>
        <taxon>Bacillales</taxon>
        <taxon>Bacillaceae</taxon>
        <taxon>Niallia</taxon>
    </lineage>
</organism>
<comment type="caution">
    <text evidence="1">The sequence shown here is derived from an EMBL/GenBank/DDBJ whole genome shotgun (WGS) entry which is preliminary data.</text>
</comment>
<dbReference type="RefSeq" id="WP_152112342.1">
    <property type="nucleotide sequence ID" value="NZ_JAGTPX020000007.1"/>
</dbReference>
<reference evidence="1" key="1">
    <citation type="submission" date="2021-04" db="EMBL/GenBank/DDBJ databases">
        <title>Genomic analysis of electroactive and textile dye degrading Bacillus circulans strain: DC10 isolated from constructed wetland-microbial fuel cells treating textile dye wastewaters.</title>
        <authorList>
            <person name="Patel D.U."/>
            <person name="Desai C.R."/>
        </authorList>
    </citation>
    <scope>NUCLEOTIDE SEQUENCE</scope>
    <source>
        <strain evidence="1">DC10</strain>
    </source>
</reference>
<protein>
    <submittedName>
        <fullName evidence="1">Uncharacterized protein</fullName>
    </submittedName>
</protein>
<accession>A0A941GDL8</accession>